<accession>A0A2K9HIG5</accession>
<dbReference type="CDD" id="cd02136">
    <property type="entry name" value="PnbA_NfnB-like"/>
    <property type="match status" value="1"/>
</dbReference>
<dbReference type="OrthoDB" id="9812105at2"/>
<dbReference type="PANTHER" id="PTHR23026:SF90">
    <property type="entry name" value="IODOTYROSINE DEIODINASE 1"/>
    <property type="match status" value="1"/>
</dbReference>
<dbReference type="Gene3D" id="3.40.109.10">
    <property type="entry name" value="NADH Oxidase"/>
    <property type="match status" value="1"/>
</dbReference>
<organism evidence="5 6">
    <name type="scientific">Companilactobacillus alimentarius DSM 20249</name>
    <dbReference type="NCBI Taxonomy" id="1423720"/>
    <lineage>
        <taxon>Bacteria</taxon>
        <taxon>Bacillati</taxon>
        <taxon>Bacillota</taxon>
        <taxon>Bacilli</taxon>
        <taxon>Lactobacillales</taxon>
        <taxon>Lactobacillaceae</taxon>
        <taxon>Companilactobacillus</taxon>
    </lineage>
</organism>
<dbReference type="InterPro" id="IPR050627">
    <property type="entry name" value="Nitroreductase/BluB"/>
</dbReference>
<sequence>MEFKETVNNRHSVRDFKNQSISQKTLTEIIKLAQKSPSWVNSQPWKAYVAMGDTLNEIKNEYVKRASEKGNPDFPVMHRKDWSLAAQENMQQWRHDIVHHFPNFDEAHEKMSSASIHLFNSPAIIFLTIPKNSSSWSIFDVGSFAQTIMLAATDKGLATIPNYTSVKFPEVIRQRMNLPDDETLVVGISIGYPTDTTINTFQSKREPINDVLKFKD</sequence>
<feature type="domain" description="Nitroreductase" evidence="4">
    <location>
        <begin position="8"/>
        <end position="192"/>
    </location>
</feature>
<dbReference type="Proteomes" id="UP000234653">
    <property type="component" value="Chromosome"/>
</dbReference>
<keyword evidence="6" id="KW-1185">Reference proteome</keyword>
<dbReference type="EMBL" id="CP018867">
    <property type="protein sequence ID" value="AUI72330.1"/>
    <property type="molecule type" value="Genomic_DNA"/>
</dbReference>
<evidence type="ECO:0000259" key="4">
    <source>
        <dbReference type="Pfam" id="PF00881"/>
    </source>
</evidence>
<dbReference type="STRING" id="1423720.FC67_GL000551"/>
<evidence type="ECO:0000256" key="2">
    <source>
        <dbReference type="ARBA" id="ARBA00022643"/>
    </source>
</evidence>
<name>A0A2K9HIG5_9LACO</name>
<dbReference type="InterPro" id="IPR029479">
    <property type="entry name" value="Nitroreductase"/>
</dbReference>
<evidence type="ECO:0000313" key="5">
    <source>
        <dbReference type="EMBL" id="AUI72330.1"/>
    </source>
</evidence>
<evidence type="ECO:0000313" key="6">
    <source>
        <dbReference type="Proteomes" id="UP000234653"/>
    </source>
</evidence>
<evidence type="ECO:0000256" key="1">
    <source>
        <dbReference type="ARBA" id="ARBA00022630"/>
    </source>
</evidence>
<dbReference type="AlphaFoldDB" id="A0A2K9HIG5"/>
<gene>
    <name evidence="5" type="ORF">LA20249_09105</name>
</gene>
<keyword evidence="3" id="KW-0560">Oxidoreductase</keyword>
<evidence type="ECO:0000256" key="3">
    <source>
        <dbReference type="ARBA" id="ARBA00023002"/>
    </source>
</evidence>
<dbReference type="GO" id="GO:0016491">
    <property type="term" value="F:oxidoreductase activity"/>
    <property type="evidence" value="ECO:0007669"/>
    <property type="project" value="UniProtKB-KW"/>
</dbReference>
<dbReference type="SUPFAM" id="SSF55469">
    <property type="entry name" value="FMN-dependent nitroreductase-like"/>
    <property type="match status" value="1"/>
</dbReference>
<keyword evidence="2" id="KW-0288">FMN</keyword>
<keyword evidence="1" id="KW-0285">Flavoprotein</keyword>
<dbReference type="RefSeq" id="WP_057738552.1">
    <property type="nucleotide sequence ID" value="NZ_AZDQ01000019.1"/>
</dbReference>
<proteinExistence type="predicted"/>
<reference evidence="5 6" key="1">
    <citation type="submission" date="2016-12" db="EMBL/GenBank/DDBJ databases">
        <title>The whole genome sequencing and assembly of Lactobacillus alimentarius DSM 20249T strain.</title>
        <authorList>
            <person name="Lee Y.-J."/>
            <person name="Yi H."/>
            <person name="Bahn Y.-S."/>
            <person name="Kim J.F."/>
            <person name="Lee D.-W."/>
        </authorList>
    </citation>
    <scope>NUCLEOTIDE SEQUENCE [LARGE SCALE GENOMIC DNA]</scope>
    <source>
        <strain evidence="5 6">DSM 20249</strain>
    </source>
</reference>
<dbReference type="KEGG" id="lali:LA20249_09105"/>
<dbReference type="Pfam" id="PF00881">
    <property type="entry name" value="Nitroreductase"/>
    <property type="match status" value="1"/>
</dbReference>
<dbReference type="InterPro" id="IPR000415">
    <property type="entry name" value="Nitroreductase-like"/>
</dbReference>
<protein>
    <submittedName>
        <fullName evidence="5">Nitroreductase</fullName>
    </submittedName>
</protein>
<dbReference type="PANTHER" id="PTHR23026">
    <property type="entry name" value="NADPH NITROREDUCTASE"/>
    <property type="match status" value="1"/>
</dbReference>